<evidence type="ECO:0000313" key="3">
    <source>
        <dbReference type="Proteomes" id="UP000507470"/>
    </source>
</evidence>
<gene>
    <name evidence="2" type="ORF">MCOR_13947</name>
</gene>
<evidence type="ECO:0000256" key="1">
    <source>
        <dbReference type="SAM" id="MobiDB-lite"/>
    </source>
</evidence>
<dbReference type="EMBL" id="CACVKT020002382">
    <property type="protein sequence ID" value="CAC5377654.1"/>
    <property type="molecule type" value="Genomic_DNA"/>
</dbReference>
<reference evidence="2 3" key="1">
    <citation type="submission" date="2020-06" db="EMBL/GenBank/DDBJ databases">
        <authorList>
            <person name="Li R."/>
            <person name="Bekaert M."/>
        </authorList>
    </citation>
    <scope>NUCLEOTIDE SEQUENCE [LARGE SCALE GENOMIC DNA]</scope>
    <source>
        <strain evidence="3">wild</strain>
    </source>
</reference>
<feature type="compositionally biased region" description="Basic residues" evidence="1">
    <location>
        <begin position="52"/>
        <end position="70"/>
    </location>
</feature>
<organism evidence="2 3">
    <name type="scientific">Mytilus coruscus</name>
    <name type="common">Sea mussel</name>
    <dbReference type="NCBI Taxonomy" id="42192"/>
    <lineage>
        <taxon>Eukaryota</taxon>
        <taxon>Metazoa</taxon>
        <taxon>Spiralia</taxon>
        <taxon>Lophotrochozoa</taxon>
        <taxon>Mollusca</taxon>
        <taxon>Bivalvia</taxon>
        <taxon>Autobranchia</taxon>
        <taxon>Pteriomorphia</taxon>
        <taxon>Mytilida</taxon>
        <taxon>Mytiloidea</taxon>
        <taxon>Mytilidae</taxon>
        <taxon>Mytilinae</taxon>
        <taxon>Mytilus</taxon>
    </lineage>
</organism>
<dbReference type="Proteomes" id="UP000507470">
    <property type="component" value="Unassembled WGS sequence"/>
</dbReference>
<proteinExistence type="predicted"/>
<dbReference type="OrthoDB" id="6105486at2759"/>
<name>A0A6J8B3F3_MYTCO</name>
<evidence type="ECO:0000313" key="2">
    <source>
        <dbReference type="EMBL" id="CAC5377654.1"/>
    </source>
</evidence>
<keyword evidence="3" id="KW-1185">Reference proteome</keyword>
<sequence length="208" mass="23979">MYGGKTDQVPGLRRNVWISDYQCWTSMLPYNFVKNGKRFGYTGLKHPERVSYSKRSKHSQRHHHIRKRHISSTEDSYTEESYDSVITSGFTSSSQISDKSDNRIPEIISYSSSKTLAKHAGELLLDLHKYKSEPKVSNIMNLPGIIVDGTKVYFTMLEMSESHHEKLDKNIELNGSDRATVYYAKPLDILVQSDREIIIENLVRLHNI</sequence>
<protein>
    <submittedName>
        <fullName evidence="2">Uncharacterized protein</fullName>
    </submittedName>
</protein>
<dbReference type="AlphaFoldDB" id="A0A6J8B3F3"/>
<accession>A0A6J8B3F3</accession>
<feature type="region of interest" description="Disordered" evidence="1">
    <location>
        <begin position="51"/>
        <end position="76"/>
    </location>
</feature>